<evidence type="ECO:0000313" key="2">
    <source>
        <dbReference type="Proteomes" id="UP000634139"/>
    </source>
</evidence>
<dbReference type="Proteomes" id="UP000634139">
    <property type="component" value="Unassembled WGS sequence"/>
</dbReference>
<organism evidence="1 2">
    <name type="scientific">Novosphingobium arvoryzae</name>
    <dbReference type="NCBI Taxonomy" id="1256514"/>
    <lineage>
        <taxon>Bacteria</taxon>
        <taxon>Pseudomonadati</taxon>
        <taxon>Pseudomonadota</taxon>
        <taxon>Alphaproteobacteria</taxon>
        <taxon>Sphingomonadales</taxon>
        <taxon>Sphingomonadaceae</taxon>
        <taxon>Novosphingobium</taxon>
    </lineage>
</organism>
<dbReference type="EMBL" id="BMZD01000001">
    <property type="protein sequence ID" value="GGZ87953.1"/>
    <property type="molecule type" value="Genomic_DNA"/>
</dbReference>
<evidence type="ECO:0000313" key="1">
    <source>
        <dbReference type="EMBL" id="GGZ87953.1"/>
    </source>
</evidence>
<sequence length="135" mass="14880">MAGRRWSEAEPEGMEAADPDLPDAAVEHISHMLTLAKSKHQEAMALLGTPDPSAVPRLREVLRLLEEVELLADDASTYVETGVMKAALKDLHFQQASVQMAIAQLEQMTARSPWATPWPWITIMALALIIAQALR</sequence>
<protein>
    <submittedName>
        <fullName evidence="1">Uncharacterized protein</fullName>
    </submittedName>
</protein>
<proteinExistence type="predicted"/>
<name>A0A918VB47_9SPHN</name>
<gene>
    <name evidence="1" type="ORF">GCM10011617_03430</name>
</gene>
<reference evidence="1" key="1">
    <citation type="journal article" date="2014" name="Int. J. Syst. Evol. Microbiol.">
        <title>Complete genome sequence of Corynebacterium casei LMG S-19264T (=DSM 44701T), isolated from a smear-ripened cheese.</title>
        <authorList>
            <consortium name="US DOE Joint Genome Institute (JGI-PGF)"/>
            <person name="Walter F."/>
            <person name="Albersmeier A."/>
            <person name="Kalinowski J."/>
            <person name="Ruckert C."/>
        </authorList>
    </citation>
    <scope>NUCLEOTIDE SEQUENCE</scope>
    <source>
        <strain evidence="1">KCTC 32422</strain>
    </source>
</reference>
<reference evidence="1" key="2">
    <citation type="submission" date="2020-09" db="EMBL/GenBank/DDBJ databases">
        <authorList>
            <person name="Sun Q."/>
            <person name="Kim S."/>
        </authorList>
    </citation>
    <scope>NUCLEOTIDE SEQUENCE</scope>
    <source>
        <strain evidence="1">KCTC 32422</strain>
    </source>
</reference>
<keyword evidence="2" id="KW-1185">Reference proteome</keyword>
<comment type="caution">
    <text evidence="1">The sequence shown here is derived from an EMBL/GenBank/DDBJ whole genome shotgun (WGS) entry which is preliminary data.</text>
</comment>
<accession>A0A918VB47</accession>
<dbReference type="AlphaFoldDB" id="A0A918VB47"/>